<feature type="transmembrane region" description="Helical" evidence="1">
    <location>
        <begin position="23"/>
        <end position="44"/>
    </location>
</feature>
<gene>
    <name evidence="2" type="ORF">SAMN05216184_10821</name>
</gene>
<accession>A0A2Y9AJ10</accession>
<evidence type="ECO:0000313" key="3">
    <source>
        <dbReference type="Proteomes" id="UP000250222"/>
    </source>
</evidence>
<keyword evidence="1" id="KW-1133">Transmembrane helix</keyword>
<organism evidence="2 3">
    <name type="scientific">Georgenia satyanarayanai</name>
    <dbReference type="NCBI Taxonomy" id="860221"/>
    <lineage>
        <taxon>Bacteria</taxon>
        <taxon>Bacillati</taxon>
        <taxon>Actinomycetota</taxon>
        <taxon>Actinomycetes</taxon>
        <taxon>Micrococcales</taxon>
        <taxon>Bogoriellaceae</taxon>
        <taxon>Georgenia</taxon>
    </lineage>
</organism>
<keyword evidence="1" id="KW-0472">Membrane</keyword>
<reference evidence="2 3" key="1">
    <citation type="submission" date="2016-10" db="EMBL/GenBank/DDBJ databases">
        <authorList>
            <person name="Cai Z."/>
        </authorList>
    </citation>
    <scope>NUCLEOTIDE SEQUENCE [LARGE SCALE GENOMIC DNA]</scope>
    <source>
        <strain evidence="2 3">CGMCC 1.10826</strain>
    </source>
</reference>
<dbReference type="EMBL" id="UETB01000008">
    <property type="protein sequence ID" value="SSA43258.1"/>
    <property type="molecule type" value="Genomic_DNA"/>
</dbReference>
<keyword evidence="3" id="KW-1185">Reference proteome</keyword>
<proteinExistence type="predicted"/>
<protein>
    <submittedName>
        <fullName evidence="2">Uncharacterized protein</fullName>
    </submittedName>
</protein>
<sequence>MTSSLVNLAQQTEEHANHLPMPAIMYGIIAFAILMLLLLVTLAYRNVHTRRR</sequence>
<dbReference type="AlphaFoldDB" id="A0A2Y9AJ10"/>
<evidence type="ECO:0000256" key="1">
    <source>
        <dbReference type="SAM" id="Phobius"/>
    </source>
</evidence>
<dbReference type="RefSeq" id="WP_181424617.1">
    <property type="nucleotide sequence ID" value="NZ_QKLZ01000008.1"/>
</dbReference>
<evidence type="ECO:0000313" key="2">
    <source>
        <dbReference type="EMBL" id="SSA43258.1"/>
    </source>
</evidence>
<dbReference type="Proteomes" id="UP000250222">
    <property type="component" value="Unassembled WGS sequence"/>
</dbReference>
<keyword evidence="1" id="KW-0812">Transmembrane</keyword>
<name>A0A2Y9AJ10_9MICO</name>